<dbReference type="SMART" id="SM00320">
    <property type="entry name" value="WD40"/>
    <property type="match status" value="11"/>
</dbReference>
<dbReference type="PRINTS" id="PR00320">
    <property type="entry name" value="GPROTEINBRPT"/>
</dbReference>
<dbReference type="GO" id="GO:0051015">
    <property type="term" value="F:actin filament binding"/>
    <property type="evidence" value="ECO:0007669"/>
    <property type="project" value="TreeGrafter"/>
</dbReference>
<feature type="repeat" description="WD" evidence="3">
    <location>
        <begin position="477"/>
        <end position="509"/>
    </location>
</feature>
<evidence type="ECO:0000313" key="4">
    <source>
        <dbReference type="EMBL" id="KAF2069447.1"/>
    </source>
</evidence>
<dbReference type="PROSITE" id="PS50082">
    <property type="entry name" value="WD_REPEATS_2"/>
    <property type="match status" value="7"/>
</dbReference>
<dbReference type="FunFam" id="2.130.10.10:FF:000102">
    <property type="entry name" value="Actin-interacting protein 1"/>
    <property type="match status" value="1"/>
</dbReference>
<dbReference type="PANTHER" id="PTHR19856">
    <property type="entry name" value="WD-REPEATCONTAINING PROTEIN WDR1"/>
    <property type="match status" value="1"/>
</dbReference>
<dbReference type="FunFam" id="2.130.10.10:FF:000167">
    <property type="entry name" value="Actin-interacting protein 1"/>
    <property type="match status" value="1"/>
</dbReference>
<dbReference type="SUPFAM" id="SSF50978">
    <property type="entry name" value="WD40 repeat-like"/>
    <property type="match status" value="1"/>
</dbReference>
<dbReference type="PROSITE" id="PS50294">
    <property type="entry name" value="WD_REPEATS_REGION"/>
    <property type="match status" value="6"/>
</dbReference>
<evidence type="ECO:0008006" key="6">
    <source>
        <dbReference type="Google" id="ProtNLM"/>
    </source>
</evidence>
<dbReference type="Gene3D" id="2.130.10.10">
    <property type="entry name" value="YVTN repeat-like/Quinoprotein amine dehydrogenase"/>
    <property type="match status" value="2"/>
</dbReference>
<feature type="repeat" description="WD" evidence="3">
    <location>
        <begin position="231"/>
        <end position="272"/>
    </location>
</feature>
<dbReference type="Pfam" id="PF00400">
    <property type="entry name" value="WD40"/>
    <property type="match status" value="8"/>
</dbReference>
<dbReference type="CDD" id="cd00200">
    <property type="entry name" value="WD40"/>
    <property type="match status" value="1"/>
</dbReference>
<evidence type="ECO:0000313" key="5">
    <source>
        <dbReference type="Proteomes" id="UP000695562"/>
    </source>
</evidence>
<dbReference type="InterPro" id="IPR001680">
    <property type="entry name" value="WD40_rpt"/>
</dbReference>
<evidence type="ECO:0000256" key="3">
    <source>
        <dbReference type="PROSITE-ProRule" id="PRU00221"/>
    </source>
</evidence>
<accession>A0A8J4PKH2</accession>
<sequence>MSATLKTILSPSPVVTRGKSVFVNGDPKGNNLLYCSGNAIIIRNMNNLLEADMYYEHPAATTVAKYSPSGNYIASGDVQGNLRIWDTINKEHILKITIKALSGAINDIAWTSDNQRLIVVGDGKEKFGVAILWDSGSSVGEITGHSKQILSCDVKPTRPFRAATGSEDFVANWFEGPPFKFKSILKTEHSRFVNCVRFSPDGEKLVTVSSDKKGVIFDGKTGEKLIDLAADGAHAGGIYCVSWSPDSKQILTASGDKTCKVWDAATGACTKTFTFGSDVNDQQLGCLWQGDSLLSVNLNGDISYLDETNTARPKQIVKGHNKLVSTIAFDRATGALFSSSIDGVLLQWDLSTGLASSFSGPAHKNQITSIKVVDNKVYTCAKDDSAKISSLADQTYGASIGVDSPAVGIAVSGDLTVTASMKSVYVIKNGAIVSTTPAPYEPTCISTNGSQVAVGGKDKKIYIYTVSGNNLTQSHTLDAHRGELSKLAYSPSGALLAAGDTNREVIVWDGKTQKSSSWVNHTGRVNAIDWSQDSKYVVSGGLDSQIFVWDLEKSGPLLQIKNSHKGGVNEIVFTGANSIASAGNDNSIKIWNIQF</sequence>
<proteinExistence type="predicted"/>
<gene>
    <name evidence="4" type="ORF">CYY_009240</name>
</gene>
<keyword evidence="2" id="KW-0677">Repeat</keyword>
<keyword evidence="1 3" id="KW-0853">WD repeat</keyword>
<evidence type="ECO:0000256" key="1">
    <source>
        <dbReference type="ARBA" id="ARBA00022574"/>
    </source>
</evidence>
<organism evidence="4 5">
    <name type="scientific">Polysphondylium violaceum</name>
    <dbReference type="NCBI Taxonomy" id="133409"/>
    <lineage>
        <taxon>Eukaryota</taxon>
        <taxon>Amoebozoa</taxon>
        <taxon>Evosea</taxon>
        <taxon>Eumycetozoa</taxon>
        <taxon>Dictyostelia</taxon>
        <taxon>Dictyosteliales</taxon>
        <taxon>Dictyosteliaceae</taxon>
        <taxon>Polysphondylium</taxon>
    </lineage>
</organism>
<protein>
    <recommendedName>
        <fullName evidence="6">WD40 repeat-containing protein</fullName>
    </recommendedName>
</protein>
<evidence type="ECO:0000256" key="2">
    <source>
        <dbReference type="ARBA" id="ARBA00022737"/>
    </source>
</evidence>
<feature type="repeat" description="WD" evidence="3">
    <location>
        <begin position="561"/>
        <end position="595"/>
    </location>
</feature>
<feature type="repeat" description="WD" evidence="3">
    <location>
        <begin position="186"/>
        <end position="227"/>
    </location>
</feature>
<feature type="repeat" description="WD" evidence="3">
    <location>
        <begin position="518"/>
        <end position="559"/>
    </location>
</feature>
<name>A0A8J4PKH2_9MYCE</name>
<dbReference type="AlphaFoldDB" id="A0A8J4PKH2"/>
<dbReference type="OrthoDB" id="2306at2759"/>
<dbReference type="GO" id="GO:0030042">
    <property type="term" value="P:actin filament depolymerization"/>
    <property type="evidence" value="ECO:0007669"/>
    <property type="project" value="TreeGrafter"/>
</dbReference>
<keyword evidence="5" id="KW-1185">Reference proteome</keyword>
<dbReference type="InterPro" id="IPR036322">
    <property type="entry name" value="WD40_repeat_dom_sf"/>
</dbReference>
<dbReference type="InterPro" id="IPR015943">
    <property type="entry name" value="WD40/YVTN_repeat-like_dom_sf"/>
</dbReference>
<reference evidence="4" key="1">
    <citation type="submission" date="2020-01" db="EMBL/GenBank/DDBJ databases">
        <title>Development of genomics and gene disruption for Polysphondylium violaceum indicates a role for the polyketide synthase stlB in stalk morphogenesis.</title>
        <authorList>
            <person name="Narita B."/>
            <person name="Kawabe Y."/>
            <person name="Kin K."/>
            <person name="Saito T."/>
            <person name="Gibbs R."/>
            <person name="Kuspa A."/>
            <person name="Muzny D."/>
            <person name="Queller D."/>
            <person name="Richards S."/>
            <person name="Strassman J."/>
            <person name="Sucgang R."/>
            <person name="Worley K."/>
            <person name="Schaap P."/>
        </authorList>
    </citation>
    <scope>NUCLEOTIDE SEQUENCE</scope>
    <source>
        <strain evidence="4">QSvi11</strain>
    </source>
</reference>
<dbReference type="Proteomes" id="UP000695562">
    <property type="component" value="Unassembled WGS sequence"/>
</dbReference>
<dbReference type="InterPro" id="IPR020472">
    <property type="entry name" value="WD40_PAC1"/>
</dbReference>
<feature type="repeat" description="WD" evidence="3">
    <location>
        <begin position="317"/>
        <end position="358"/>
    </location>
</feature>
<dbReference type="PROSITE" id="PS00678">
    <property type="entry name" value="WD_REPEATS_1"/>
    <property type="match status" value="3"/>
</dbReference>
<dbReference type="EMBL" id="AJWJ01000661">
    <property type="protein sequence ID" value="KAF2069447.1"/>
    <property type="molecule type" value="Genomic_DNA"/>
</dbReference>
<dbReference type="SUPFAM" id="SSF50998">
    <property type="entry name" value="Quinoprotein alcohol dehydrogenase-like"/>
    <property type="match status" value="1"/>
</dbReference>
<feature type="repeat" description="WD" evidence="3">
    <location>
        <begin position="54"/>
        <end position="95"/>
    </location>
</feature>
<comment type="caution">
    <text evidence="4">The sequence shown here is derived from an EMBL/GenBank/DDBJ whole genome shotgun (WGS) entry which is preliminary data.</text>
</comment>
<dbReference type="GO" id="GO:0030864">
    <property type="term" value="C:cortical actin cytoskeleton"/>
    <property type="evidence" value="ECO:0007669"/>
    <property type="project" value="TreeGrafter"/>
</dbReference>
<dbReference type="PANTHER" id="PTHR19856:SF0">
    <property type="entry name" value="WD REPEAT-CONTAINING PROTEIN 1"/>
    <property type="match status" value="1"/>
</dbReference>
<dbReference type="InterPro" id="IPR011047">
    <property type="entry name" value="Quinoprotein_ADH-like_sf"/>
</dbReference>
<dbReference type="InterPro" id="IPR019775">
    <property type="entry name" value="WD40_repeat_CS"/>
</dbReference>